<organism evidence="16 17">
    <name type="scientific">Alosa alosa</name>
    <name type="common">allis shad</name>
    <dbReference type="NCBI Taxonomy" id="278164"/>
    <lineage>
        <taxon>Eukaryota</taxon>
        <taxon>Metazoa</taxon>
        <taxon>Chordata</taxon>
        <taxon>Craniata</taxon>
        <taxon>Vertebrata</taxon>
        <taxon>Euteleostomi</taxon>
        <taxon>Actinopterygii</taxon>
        <taxon>Neopterygii</taxon>
        <taxon>Teleostei</taxon>
        <taxon>Clupei</taxon>
        <taxon>Clupeiformes</taxon>
        <taxon>Clupeoidei</taxon>
        <taxon>Clupeidae</taxon>
        <taxon>Alosa</taxon>
    </lineage>
</organism>
<dbReference type="GO" id="GO:0003899">
    <property type="term" value="F:DNA-directed RNA polymerase activity"/>
    <property type="evidence" value="ECO:0007669"/>
    <property type="project" value="UniProtKB-EC"/>
</dbReference>
<keyword evidence="3 13" id="KW-0240">DNA-directed RNA polymerase</keyword>
<keyword evidence="5 13" id="KW-0548">Nucleotidyltransferase</keyword>
<dbReference type="InterPro" id="IPR029262">
    <property type="entry name" value="RPOL_N"/>
</dbReference>
<dbReference type="InterPro" id="IPR011990">
    <property type="entry name" value="TPR-like_helical_dom_sf"/>
</dbReference>
<dbReference type="Gene3D" id="1.10.1320.10">
    <property type="entry name" value="DNA-directed RNA polymerase, N-terminal domain"/>
    <property type="match status" value="1"/>
</dbReference>
<keyword evidence="17" id="KW-1185">Reference proteome</keyword>
<feature type="compositionally biased region" description="Polar residues" evidence="14">
    <location>
        <begin position="189"/>
        <end position="202"/>
    </location>
</feature>
<dbReference type="PANTHER" id="PTHR10102">
    <property type="entry name" value="DNA-DIRECTED RNA POLYMERASE, MITOCHONDRIAL"/>
    <property type="match status" value="1"/>
</dbReference>
<name>A0AAV6GKN0_9TELE</name>
<dbReference type="InterPro" id="IPR002092">
    <property type="entry name" value="DNA-dir_Rpol_phage-type"/>
</dbReference>
<evidence type="ECO:0000256" key="14">
    <source>
        <dbReference type="SAM" id="MobiDB-lite"/>
    </source>
</evidence>
<keyword evidence="6" id="KW-0809">Transit peptide</keyword>
<sequence length="1344" mass="153651">MLFNLSLLNPRFVRHFCVRSISAMTYRCIGMRVLLSGTKWRPSVRDNAVVVKSHVNMSLLRLCAFPKCLTSGMVVNKAARQVLNANHCRSCFRIQNNFEKTITDTTLVCRRRYSVLIPKKEEGKTRMRQQHQLLDVLEARIQQLQSDVILDVSNVHFLKVPQTGRGTASAKGPKNVSGERGEMPKAGQPRNTETGGSSSPKTHNSRWMEKLKNEKWNKTTKQARLQLKLQEKMKKENKGSLMLPGTSKKTISTTKKSKVMQKQEQAKTKKQKSPRPAVAVQETYSREAELPEVEELDQQVNQWVSANAETLLEDNEGNRYGDAQLSVRCFLEACVFIGDVDRAQRCLNNHHRNLTKRKLLSMSAYNIMLRVWAKRGSISQIGRIFTLIEEAGLKPNLSSYSAALECMGRHPETSPHVIDRCLQQIKQDGLSVDDLFRQTVFRQDERDMVLSAVHVVWPDYQPSGLSDQQICPSPLVQEFYREREDARYPKLAFSTEDLRQRFSQQLDIERASTVTIDSVEALKPVTPHMVKMRELLASQRERWAKALLQVFRESKMVMAHSHQKSGKISLYLYLCILEDKEYVDAMLQCLTNLPPSGESLLFIAKELGNRVYNKFCIRQKAHSQMVDKLARVYSSYTSLLAQDTPTSNVLPREWWEELEAELSAGPSLLCDDTPWPNVLVIQLGTFLVDLMVRELKVHSDLIVPGPDRKLIAVLYHMYTFRSNRQIGFIKPHPILTQLQSEALETRLTFDSYVMPMLCPPVPWTSPRFGAYLLTPTKLMRSVEGAVQHQLRLEKCPDYELHSVLDSLNQLGNCAWRINQPVLDIIIGIFNDRGNEKLDVPPPVSEAPEIPRFSHSDPSYTTAEKAALKREAIRAKKKFAEMHSLRMDALYKLSIANHMRDQVFWFPHNMDFRGRTYPCPPYFNHLGSDVTRALLVFAEGKPLGAHGLDWVKIHLVNLTGLKKRSSLAGRLAYANSIMDDILDSADHPLTGRKWWMNADEPWQCLACCMEIANATRSPDHTKYISHFPVHQDGSCNGLQHYAALGRDVIGATSVNLMPCEEPQDVYSGVAQQVEEFRAQDAEKGIRIAQVLEGFINRKVVKQTVMTVVYGVTRYGGRLQIEKRLKEIDDFPKEHVWDASYYLVHQVFSSLKEMFTGTREIQDWLTESARLIAKSGSTVEWVTPLGLPIVQPYHRIRNQMLKSNIQFLSLQISHDASQKPDTVKQKNAFPPNFIHSLDSTHMMLTALYCYSAGLTFVSVHDCFWTHAATVDTMNQVCREQFVALHSQPILEDLSKFLLEKYCSEHPGERKNKKLMEYWRMIHLLGKVPQTGDFNLEHVKESTYFFS</sequence>
<dbReference type="EC" id="2.7.7.6" evidence="13"/>
<evidence type="ECO:0000256" key="5">
    <source>
        <dbReference type="ARBA" id="ARBA00022695"/>
    </source>
</evidence>
<evidence type="ECO:0000256" key="2">
    <source>
        <dbReference type="ARBA" id="ARBA00009493"/>
    </source>
</evidence>
<evidence type="ECO:0000259" key="15">
    <source>
        <dbReference type="SMART" id="SM01311"/>
    </source>
</evidence>
<evidence type="ECO:0000256" key="11">
    <source>
        <dbReference type="ARBA" id="ARBA00063316"/>
    </source>
</evidence>
<evidence type="ECO:0000256" key="3">
    <source>
        <dbReference type="ARBA" id="ARBA00022478"/>
    </source>
</evidence>
<evidence type="ECO:0000313" key="16">
    <source>
        <dbReference type="EMBL" id="KAG5275768.1"/>
    </source>
</evidence>
<dbReference type="InterPro" id="IPR046950">
    <property type="entry name" value="DNA-dir_Rpol_C_phage-type"/>
</dbReference>
<proteinExistence type="inferred from homology"/>
<evidence type="ECO:0000256" key="6">
    <source>
        <dbReference type="ARBA" id="ARBA00022946"/>
    </source>
</evidence>
<dbReference type="InterPro" id="IPR002885">
    <property type="entry name" value="PPR_rpt"/>
</dbReference>
<dbReference type="GO" id="GO:0006390">
    <property type="term" value="P:mitochondrial transcription"/>
    <property type="evidence" value="ECO:0007669"/>
    <property type="project" value="TreeGrafter"/>
</dbReference>
<reference evidence="16" key="1">
    <citation type="submission" date="2020-10" db="EMBL/GenBank/DDBJ databases">
        <title>Chromosome-scale genome assembly of the Allis shad, Alosa alosa.</title>
        <authorList>
            <person name="Margot Z."/>
            <person name="Christophe K."/>
            <person name="Cabau C."/>
            <person name="Louis A."/>
            <person name="Berthelot C."/>
            <person name="Parey E."/>
            <person name="Roest Crollius H."/>
            <person name="Montfort J."/>
            <person name="Robinson-Rechavi M."/>
            <person name="Bucao C."/>
            <person name="Bouchez O."/>
            <person name="Gislard M."/>
            <person name="Lluch J."/>
            <person name="Milhes M."/>
            <person name="Lampietro C."/>
            <person name="Lopez Roques C."/>
            <person name="Donnadieu C."/>
            <person name="Braasch I."/>
            <person name="Desvignes T."/>
            <person name="Postlethwait J."/>
            <person name="Bobe J."/>
            <person name="Guiguen Y."/>
        </authorList>
    </citation>
    <scope>NUCLEOTIDE SEQUENCE</scope>
    <source>
        <strain evidence="16">M-15738</strain>
        <tissue evidence="16">Blood</tissue>
    </source>
</reference>
<comment type="caution">
    <text evidence="16">The sequence shown here is derived from an EMBL/GenBank/DDBJ whole genome shotgun (WGS) entry which is preliminary data.</text>
</comment>
<keyword evidence="7" id="KW-0496">Mitochondrion</keyword>
<dbReference type="GO" id="GO:0034245">
    <property type="term" value="C:mitochondrial DNA-directed RNA polymerase complex"/>
    <property type="evidence" value="ECO:0007669"/>
    <property type="project" value="TreeGrafter"/>
</dbReference>
<evidence type="ECO:0000256" key="12">
    <source>
        <dbReference type="PROSITE-ProRule" id="PRU00708"/>
    </source>
</evidence>
<feature type="region of interest" description="Disordered" evidence="14">
    <location>
        <begin position="163"/>
        <end position="206"/>
    </location>
</feature>
<feature type="region of interest" description="Disordered" evidence="14">
    <location>
        <begin position="234"/>
        <end position="293"/>
    </location>
</feature>
<evidence type="ECO:0000256" key="1">
    <source>
        <dbReference type="ARBA" id="ARBA00004173"/>
    </source>
</evidence>
<dbReference type="SMART" id="SM01311">
    <property type="entry name" value="RPOL_N"/>
    <property type="match status" value="1"/>
</dbReference>
<evidence type="ECO:0000256" key="9">
    <source>
        <dbReference type="ARBA" id="ARBA00048552"/>
    </source>
</evidence>
<evidence type="ECO:0000256" key="4">
    <source>
        <dbReference type="ARBA" id="ARBA00022679"/>
    </source>
</evidence>
<accession>A0AAV6GKN0</accession>
<dbReference type="InterPro" id="IPR037159">
    <property type="entry name" value="RNA_POL_N_sf"/>
</dbReference>
<dbReference type="PROSITE" id="PS00900">
    <property type="entry name" value="RNA_POL_PHAGE_1"/>
    <property type="match status" value="1"/>
</dbReference>
<dbReference type="Proteomes" id="UP000823561">
    <property type="component" value="Chromosome 9"/>
</dbReference>
<comment type="subunit">
    <text evidence="11">Homodimer. Component of the mitochondrial transcription initiation complex, composed at least of TFB2M, TFAM and POLRMT. In this complex TFAM recruits POLRMT to the promoter whereas TFB2M induces structural changes in POLRMT to enable promoter opening and trapping of the DNA non-template strand. Upon metabolic stress, forms a complex composed of FOXO3, SIRT3 and mitochondrial RNA polymerase POLRMT; the complex is recruited to mtDNA in a SIRT3-dependent manner. Also forms a complex composed of FOXO3, SIRT3, TFAM and POLRMT. Interacts with TFB1M and TFB2M, leading to the stimulation of transcription. Interacts with TEFM. Interacts with MTRES1.</text>
</comment>
<keyword evidence="8 13" id="KW-0804">Transcription</keyword>
<dbReference type="Pfam" id="PF00940">
    <property type="entry name" value="RNA_pol"/>
    <property type="match status" value="1"/>
</dbReference>
<dbReference type="FunFam" id="1.10.1320.10:FF:000002">
    <property type="entry name" value="DNA-directed RNA polymerase"/>
    <property type="match status" value="1"/>
</dbReference>
<dbReference type="Gene3D" id="1.25.40.10">
    <property type="entry name" value="Tetratricopeptide repeat domain"/>
    <property type="match status" value="1"/>
</dbReference>
<dbReference type="FunFam" id="1.10.287.280:FF:000001">
    <property type="entry name" value="DNA-directed RNA polymerase"/>
    <property type="match status" value="1"/>
</dbReference>
<comment type="subcellular location">
    <subcellularLocation>
        <location evidence="1">Mitochondrion</location>
    </subcellularLocation>
</comment>
<dbReference type="Gene3D" id="1.10.287.280">
    <property type="match status" value="1"/>
</dbReference>
<dbReference type="GO" id="GO:0001018">
    <property type="term" value="F:mitochondrial promoter sequence-specific DNA binding"/>
    <property type="evidence" value="ECO:0007669"/>
    <property type="project" value="TreeGrafter"/>
</dbReference>
<comment type="function">
    <text evidence="10">DNA-dependent RNA polymerase catalyzes the transcription of mitochondrial DNA into RNA using the four ribonucleoside triphosphates as substrates. Component of the mitochondrial transcription initiation complex, composed at least of TFB2M, TFAM and POLRMT that is required for basal transcription of mitochondrial DNA. In this complex, TFAM recruits POLRMT to a specific promoter whereas TFB2M induces structural changes in POLRMT to enable promoter opening and trapping of the DNA non-template strand. Has DNA primase activity. Catalyzes the synthesis of short RNA primers that are necessary for the initiation of lagging-strand DNA synthesis from the origin of light-strand DNA replication (OriL).</text>
</comment>
<dbReference type="PROSITE" id="PS00489">
    <property type="entry name" value="RNA_POL_PHAGE_2"/>
    <property type="match status" value="1"/>
</dbReference>
<keyword evidence="4 13" id="KW-0808">Transferase</keyword>
<comment type="function">
    <text evidence="13">DNA-dependent RNA polymerase catalyzes the transcription of DNA into RNA using the four ribonucleoside triphosphates as substrates.</text>
</comment>
<comment type="catalytic activity">
    <reaction evidence="9 13">
        <text>RNA(n) + a ribonucleoside 5'-triphosphate = RNA(n+1) + diphosphate</text>
        <dbReference type="Rhea" id="RHEA:21248"/>
        <dbReference type="Rhea" id="RHEA-COMP:14527"/>
        <dbReference type="Rhea" id="RHEA-COMP:17342"/>
        <dbReference type="ChEBI" id="CHEBI:33019"/>
        <dbReference type="ChEBI" id="CHEBI:61557"/>
        <dbReference type="ChEBI" id="CHEBI:140395"/>
        <dbReference type="EC" id="2.7.7.6"/>
    </reaction>
</comment>
<dbReference type="SUPFAM" id="SSF56672">
    <property type="entry name" value="DNA/RNA polymerases"/>
    <property type="match status" value="1"/>
</dbReference>
<feature type="repeat" description="PPR" evidence="12">
    <location>
        <begin position="361"/>
        <end position="395"/>
    </location>
</feature>
<gene>
    <name evidence="16" type="ORF">AALO_G00124350</name>
</gene>
<comment type="similarity">
    <text evidence="2 13">Belongs to the phage and mitochondrial RNA polymerase family.</text>
</comment>
<protein>
    <recommendedName>
        <fullName evidence="13">DNA-directed RNA polymerase</fullName>
        <ecNumber evidence="13">2.7.7.6</ecNumber>
    </recommendedName>
</protein>
<dbReference type="Pfam" id="PF14700">
    <property type="entry name" value="RPOL_N"/>
    <property type="match status" value="1"/>
</dbReference>
<evidence type="ECO:0000313" key="17">
    <source>
        <dbReference type="Proteomes" id="UP000823561"/>
    </source>
</evidence>
<dbReference type="PROSITE" id="PS51375">
    <property type="entry name" value="PPR"/>
    <property type="match status" value="1"/>
</dbReference>
<evidence type="ECO:0000256" key="7">
    <source>
        <dbReference type="ARBA" id="ARBA00023128"/>
    </source>
</evidence>
<feature type="domain" description="DNA-directed RNA polymerase N-terminal" evidence="15">
    <location>
        <begin position="503"/>
        <end position="812"/>
    </location>
</feature>
<dbReference type="FunFam" id="1.10.150.20:FF:000031">
    <property type="entry name" value="DNA-directed RNA polymerase"/>
    <property type="match status" value="1"/>
</dbReference>
<dbReference type="EMBL" id="JADWDJ010000009">
    <property type="protein sequence ID" value="KAG5275768.1"/>
    <property type="molecule type" value="Genomic_DNA"/>
</dbReference>
<evidence type="ECO:0000256" key="8">
    <source>
        <dbReference type="ARBA" id="ARBA00023163"/>
    </source>
</evidence>
<evidence type="ECO:0000256" key="10">
    <source>
        <dbReference type="ARBA" id="ARBA00057821"/>
    </source>
</evidence>
<evidence type="ECO:0000256" key="13">
    <source>
        <dbReference type="RuleBase" id="RU003805"/>
    </source>
</evidence>
<dbReference type="InterPro" id="IPR043502">
    <property type="entry name" value="DNA/RNA_pol_sf"/>
</dbReference>
<dbReference type="PANTHER" id="PTHR10102:SF0">
    <property type="entry name" value="DNA-DIRECTED RNA POLYMERASE, MITOCHONDRIAL"/>
    <property type="match status" value="1"/>
</dbReference>
<dbReference type="Gene3D" id="1.10.150.20">
    <property type="entry name" value="5' to 3' exonuclease, C-terminal subdomain"/>
    <property type="match status" value="1"/>
</dbReference>